<evidence type="ECO:0000256" key="1">
    <source>
        <dbReference type="ARBA" id="ARBA00022999"/>
    </source>
</evidence>
<proteinExistence type="predicted"/>
<dbReference type="Pfam" id="PF00017">
    <property type="entry name" value="SH2"/>
    <property type="match status" value="1"/>
</dbReference>
<accession>A0A183J4S3</accession>
<dbReference type="PANTHER" id="PTHR10155:SF10">
    <property type="entry name" value="PI3K21B, ISOFORM B"/>
    <property type="match status" value="1"/>
</dbReference>
<dbReference type="Pfam" id="PF16454">
    <property type="entry name" value="PI3K_P85_iSH2"/>
    <property type="match status" value="1"/>
</dbReference>
<dbReference type="GO" id="GO:0046854">
    <property type="term" value="P:phosphatidylinositol phosphate biosynthetic process"/>
    <property type="evidence" value="ECO:0007669"/>
    <property type="project" value="TreeGrafter"/>
</dbReference>
<sequence>LFCDFEFFRFQEEAPVHERQRLKDNRELLLCRIDTLKCHKKKLNEEIRKTSGRLRHLECELNSIKPDFLYLYRRRERLTKMLQNKGLSSMTVQNLLQNFFNADDYFKGSALVSNGSPNFADGAATHTFSPTDSSSLIITGCSKQDCVNLLTGKSDGTFLVRSSESRSGFYALSVVCGGKIHNCLIECKDDKYGFAGTDAWFPSLYEFVSYYSSHSLKDHNSDLDIQLLYPVMPLASKLP</sequence>
<evidence type="ECO:0000256" key="3">
    <source>
        <dbReference type="SAM" id="Coils"/>
    </source>
</evidence>
<dbReference type="Gene3D" id="3.30.505.10">
    <property type="entry name" value="SH2 domain"/>
    <property type="match status" value="1"/>
</dbReference>
<dbReference type="PROSITE" id="PS50001">
    <property type="entry name" value="SH2"/>
    <property type="match status" value="1"/>
</dbReference>
<evidence type="ECO:0000313" key="5">
    <source>
        <dbReference type="WBParaSite" id="SBAD_0001124701-mRNA-1"/>
    </source>
</evidence>
<dbReference type="Gene3D" id="1.10.287.1490">
    <property type="match status" value="1"/>
</dbReference>
<dbReference type="WBParaSite" id="SBAD_0001124701-mRNA-1">
    <property type="protein sequence ID" value="SBAD_0001124701-mRNA-1"/>
    <property type="gene ID" value="SBAD_0001124701"/>
</dbReference>
<feature type="domain" description="SH2" evidence="4">
    <location>
        <begin position="138"/>
        <end position="231"/>
    </location>
</feature>
<feature type="coiled-coil region" evidence="3">
    <location>
        <begin position="26"/>
        <end position="60"/>
    </location>
</feature>
<name>A0A183J4S3_9BILA</name>
<protein>
    <submittedName>
        <fullName evidence="5">SH2 domain-containing protein</fullName>
    </submittedName>
</protein>
<dbReference type="SMART" id="SM00252">
    <property type="entry name" value="SH2"/>
    <property type="match status" value="1"/>
</dbReference>
<dbReference type="GO" id="GO:0046935">
    <property type="term" value="F:1-phosphatidylinositol-3-kinase regulator activity"/>
    <property type="evidence" value="ECO:0007669"/>
    <property type="project" value="TreeGrafter"/>
</dbReference>
<evidence type="ECO:0000256" key="2">
    <source>
        <dbReference type="PROSITE-ProRule" id="PRU00191"/>
    </source>
</evidence>
<dbReference type="AlphaFoldDB" id="A0A183J4S3"/>
<dbReference type="PANTHER" id="PTHR10155">
    <property type="entry name" value="PHOSPHATIDYLINOSITOL 3-KINASE REGULATORY SUBUNIT"/>
    <property type="match status" value="1"/>
</dbReference>
<evidence type="ECO:0000259" key="4">
    <source>
        <dbReference type="PROSITE" id="PS50001"/>
    </source>
</evidence>
<dbReference type="SUPFAM" id="SSF55550">
    <property type="entry name" value="SH2 domain"/>
    <property type="match status" value="1"/>
</dbReference>
<dbReference type="GO" id="GO:0005942">
    <property type="term" value="C:phosphatidylinositol 3-kinase complex"/>
    <property type="evidence" value="ECO:0007669"/>
    <property type="project" value="TreeGrafter"/>
</dbReference>
<keyword evidence="3" id="KW-0175">Coiled coil</keyword>
<dbReference type="PRINTS" id="PR00401">
    <property type="entry name" value="SH2DOMAIN"/>
</dbReference>
<keyword evidence="1 2" id="KW-0727">SH2 domain</keyword>
<dbReference type="InterPro" id="IPR036860">
    <property type="entry name" value="SH2_dom_sf"/>
</dbReference>
<dbReference type="GO" id="GO:0008286">
    <property type="term" value="P:insulin receptor signaling pathway"/>
    <property type="evidence" value="ECO:0007669"/>
    <property type="project" value="TreeGrafter"/>
</dbReference>
<dbReference type="InterPro" id="IPR000980">
    <property type="entry name" value="SH2"/>
</dbReference>
<dbReference type="InterPro" id="IPR032498">
    <property type="entry name" value="PI3K_P85_iSH2"/>
</dbReference>
<organism evidence="5">
    <name type="scientific">Soboliphyme baturini</name>
    <dbReference type="NCBI Taxonomy" id="241478"/>
    <lineage>
        <taxon>Eukaryota</taxon>
        <taxon>Metazoa</taxon>
        <taxon>Ecdysozoa</taxon>
        <taxon>Nematoda</taxon>
        <taxon>Enoplea</taxon>
        <taxon>Dorylaimia</taxon>
        <taxon>Dioctophymatida</taxon>
        <taxon>Dioctophymatoidea</taxon>
        <taxon>Soboliphymatidae</taxon>
        <taxon>Soboliphyme</taxon>
    </lineage>
</organism>
<reference evidence="5" key="1">
    <citation type="submission" date="2016-06" db="UniProtKB">
        <authorList>
            <consortium name="WormBaseParasite"/>
        </authorList>
    </citation>
    <scope>IDENTIFICATION</scope>
</reference>